<feature type="transmembrane region" description="Helical" evidence="2">
    <location>
        <begin position="151"/>
        <end position="173"/>
    </location>
</feature>
<sequence length="249" mass="27542">MRQALTATRQASCQKPNSRKSINQNPIAQKNKATIPFNWPVVSTLALLTAIPAIPAIFILLIVAIAGNNPELAAMINSAYFDAPAAVYVHGGSGILFFLTMPWQFSPRLRQQYVSWHKVAGRIAVIAGCVMALSGIWMHQQLTPDEQGARYFILIIMSFAICLCFLMAVWHIVNRNITRHQRWMARAVAIILAAVTPIFTGLVVMLMFSSFDQLFSTAASLHHQYDRLLGIAINLAIVEFVFSKKAAAS</sequence>
<organism evidence="3 4">
    <name type="scientific">Thalassotalea euphylliae</name>
    <dbReference type="NCBI Taxonomy" id="1655234"/>
    <lineage>
        <taxon>Bacteria</taxon>
        <taxon>Pseudomonadati</taxon>
        <taxon>Pseudomonadota</taxon>
        <taxon>Gammaproteobacteria</taxon>
        <taxon>Alteromonadales</taxon>
        <taxon>Colwelliaceae</taxon>
        <taxon>Thalassotalea</taxon>
    </lineage>
</organism>
<reference evidence="3 4" key="1">
    <citation type="submission" date="2018-08" db="EMBL/GenBank/DDBJ databases">
        <title>Thalassotalea euphylliae genome.</title>
        <authorList>
            <person name="Summers S."/>
            <person name="Rice S.A."/>
            <person name="Freckelton M.L."/>
            <person name="Nedved B.T."/>
            <person name="Hadfield M.G."/>
        </authorList>
    </citation>
    <scope>NUCLEOTIDE SEQUENCE [LARGE SCALE GENOMIC DNA]</scope>
    <source>
        <strain evidence="3 4">H2</strain>
    </source>
</reference>
<feature type="transmembrane region" description="Helical" evidence="2">
    <location>
        <begin position="79"/>
        <end position="99"/>
    </location>
</feature>
<feature type="transmembrane region" description="Helical" evidence="2">
    <location>
        <begin position="185"/>
        <end position="208"/>
    </location>
</feature>
<gene>
    <name evidence="3" type="ORF">DXX92_02120</name>
</gene>
<dbReference type="Pfam" id="PF10067">
    <property type="entry name" value="DUF2306"/>
    <property type="match status" value="1"/>
</dbReference>
<dbReference type="OrthoDB" id="6313799at2"/>
<evidence type="ECO:0000313" key="4">
    <source>
        <dbReference type="Proteomes" id="UP000256999"/>
    </source>
</evidence>
<dbReference type="RefSeq" id="WP_115998913.1">
    <property type="nucleotide sequence ID" value="NZ_QUOV01000001.1"/>
</dbReference>
<evidence type="ECO:0000256" key="1">
    <source>
        <dbReference type="SAM" id="MobiDB-lite"/>
    </source>
</evidence>
<name>A0A3E0UBD1_9GAMM</name>
<keyword evidence="2" id="KW-0472">Membrane</keyword>
<feature type="transmembrane region" description="Helical" evidence="2">
    <location>
        <begin position="119"/>
        <end position="139"/>
    </location>
</feature>
<evidence type="ECO:0000313" key="3">
    <source>
        <dbReference type="EMBL" id="REL34236.1"/>
    </source>
</evidence>
<dbReference type="InterPro" id="IPR018750">
    <property type="entry name" value="DUF2306_membrane"/>
</dbReference>
<dbReference type="EMBL" id="QUOV01000001">
    <property type="protein sequence ID" value="REL34236.1"/>
    <property type="molecule type" value="Genomic_DNA"/>
</dbReference>
<feature type="transmembrane region" description="Helical" evidence="2">
    <location>
        <begin position="39"/>
        <end position="67"/>
    </location>
</feature>
<dbReference type="Proteomes" id="UP000256999">
    <property type="component" value="Unassembled WGS sequence"/>
</dbReference>
<keyword evidence="2" id="KW-0812">Transmembrane</keyword>
<dbReference type="AlphaFoldDB" id="A0A3E0UBD1"/>
<proteinExistence type="predicted"/>
<feature type="transmembrane region" description="Helical" evidence="2">
    <location>
        <begin position="228"/>
        <end position="247"/>
    </location>
</feature>
<protein>
    <submittedName>
        <fullName evidence="3">DUF2306 domain-containing protein</fullName>
    </submittedName>
</protein>
<evidence type="ECO:0000256" key="2">
    <source>
        <dbReference type="SAM" id="Phobius"/>
    </source>
</evidence>
<feature type="region of interest" description="Disordered" evidence="1">
    <location>
        <begin position="1"/>
        <end position="25"/>
    </location>
</feature>
<accession>A0A3E0UBD1</accession>
<comment type="caution">
    <text evidence="3">The sequence shown here is derived from an EMBL/GenBank/DDBJ whole genome shotgun (WGS) entry which is preliminary data.</text>
</comment>
<keyword evidence="2" id="KW-1133">Transmembrane helix</keyword>